<dbReference type="Proteomes" id="UP001146067">
    <property type="component" value="Unassembled WGS sequence"/>
</dbReference>
<sequence length="149" mass="15928">MGVGRLAPHRVRARYAQALKEIPLPVKSFGGIDPEGLATVAEAYIGGRRVRIGVLYAIPRLWITFPDILPPVLGFVTGFATGFYRAAGDRPILGAASADQGAPGLGTGRAELHITEPDHLDWARQPGRAQAIKHEAIAAWLAAQRECEG</sequence>
<accession>A0A9X3SRM7</accession>
<evidence type="ECO:0000313" key="1">
    <source>
        <dbReference type="EMBL" id="MDA1361797.1"/>
    </source>
</evidence>
<dbReference type="RefSeq" id="WP_270111830.1">
    <property type="nucleotide sequence ID" value="NZ_JAPZVP010000016.1"/>
</dbReference>
<evidence type="ECO:0000313" key="2">
    <source>
        <dbReference type="Proteomes" id="UP001146067"/>
    </source>
</evidence>
<reference evidence="1" key="1">
    <citation type="submission" date="2022-12" db="EMBL/GenBank/DDBJ databases">
        <title>Gycomyces niveus sp.nov.,a novel actinomycete isolated from soil in Shouguan.</title>
        <authorList>
            <person name="Yang X."/>
        </authorList>
    </citation>
    <scope>NUCLEOTIDE SEQUENCE</scope>
    <source>
        <strain evidence="1">NEAU-A15</strain>
    </source>
</reference>
<name>A0A9X3SRM7_9ACTN</name>
<gene>
    <name evidence="1" type="ORF">O1R50_19370</name>
</gene>
<dbReference type="AlphaFoldDB" id="A0A9X3SRM7"/>
<comment type="caution">
    <text evidence="1">The sequence shown here is derived from an EMBL/GenBank/DDBJ whole genome shotgun (WGS) entry which is preliminary data.</text>
</comment>
<keyword evidence="2" id="KW-1185">Reference proteome</keyword>
<organism evidence="1 2">
    <name type="scientific">Glycomyces luteolus</name>
    <dbReference type="NCBI Taxonomy" id="2670330"/>
    <lineage>
        <taxon>Bacteria</taxon>
        <taxon>Bacillati</taxon>
        <taxon>Actinomycetota</taxon>
        <taxon>Actinomycetes</taxon>
        <taxon>Glycomycetales</taxon>
        <taxon>Glycomycetaceae</taxon>
        <taxon>Glycomyces</taxon>
    </lineage>
</organism>
<proteinExistence type="predicted"/>
<dbReference type="EMBL" id="JAPZVP010000016">
    <property type="protein sequence ID" value="MDA1361797.1"/>
    <property type="molecule type" value="Genomic_DNA"/>
</dbReference>
<protein>
    <submittedName>
        <fullName evidence="1">Uncharacterized protein</fullName>
    </submittedName>
</protein>